<sequence length="1095" mass="120734">MNWKKLARIGSLITCSLSLLVGVTTQAFAVPYQSLSSEYRNVHGLGWWQIGEQELRYAQSMGFKYVFLDQYYKNAASTYKKGLRFYYNDPHKNIRPLLNYSLTAQQLANYKVKYPATFANWPEASRSIRIDELDELQQNDNALWSYLKTEYLKWYAVTDTLKPFPQNLMGYRWGSIEFEAFYDFQQQWVIDNLVNRMKTVISQTESADDDFLFAGISIDVPDHDKEANYNPMTGGTTLLHDSITHQYTTLKEGWERFLIKLKNDLSAQYPTRSMKYWFEPYRVMTDWMANVNASSYSSTDKKTLMGDFLTSEAITDDFLNPQVTSSGILSLEDVGVSSPDFVPDAQGYVSYGLPLLGKAAINGRFMNWFGRPGPPGFKGNIPNLDDSGKLTRVLANWDNVNQVPLASRSWNLSTLTYNSTKSHADPHVIYTRRPETNMLYVHFLDSTGTVTLNAGESVAKAVRVNEYMEPTIDAGSDLTISGSTVSINYPQAYDHKTYILYLNSNSELLTNNSFENGSSNWYIQGSGTGTGTFVLDNPAFNSGYGAKVKSRTAVTDGISQDIKQGLLDNGKGQYTVSSQVRMLSGSDTVKLGVQLVDSTGTKVIFTNKNVDTSWTSVGDTLDIVWSGTLQSASFFIQTTSTTNSFDVDSASVKSTGSINLVQNGAMNEGSNKWFPSAGTVSAAANSTHSGNYMLRLTGRAGATDSLQQDVTARLTEFGQGTYTLSAWVRLVSGTDTGKLYVKWTDSGGTHTSTIFFGALSTGWTQLSGSPSLTWTGTLSSAKVYLETTNTNVDFYADDVYLSKSQAAATLDSTFESNSQQYWFSSSPSKRSYRKDGDQELVTTGRTANWYGPMQDITNMLATYGSGDYQLSFSARLASGTDTIYGRIKIVDINGTNYYQDVQLSGDTSWKSVSGTQTIPALNGLQQAYFMVTTASSTADLYVDEVKLTKSAIPRQLLTNNEFDLAVTGWVGNLSIDPTVYRGMKALKLYGRTNTWTAPAQDVTTILTNKGQGTYTLSAAVKLESATDTASVTLKLVDGSGTRYIRATGLASTVWNRISGLQSVTWTGTLTSATLLVETTASTDNLFIDDVSLLKN</sequence>
<dbReference type="EMBL" id="CP130319">
    <property type="protein sequence ID" value="WNR46153.1"/>
    <property type="molecule type" value="Genomic_DNA"/>
</dbReference>
<feature type="domain" description="CBM-cenC" evidence="3">
    <location>
        <begin position="507"/>
        <end position="639"/>
    </location>
</feature>
<accession>A0AA96LUC1</accession>
<evidence type="ECO:0000313" key="4">
    <source>
        <dbReference type="EMBL" id="WNR46153.1"/>
    </source>
</evidence>
<dbReference type="AlphaFoldDB" id="A0AA96LUC1"/>
<dbReference type="InterPro" id="IPR003305">
    <property type="entry name" value="CenC_carb-bd"/>
</dbReference>
<proteinExistence type="predicted"/>
<dbReference type="Proteomes" id="UP001304650">
    <property type="component" value="Chromosome"/>
</dbReference>
<keyword evidence="1" id="KW-0378">Hydrolase</keyword>
<organism evidence="4 5">
    <name type="scientific">Paenibacillus roseopurpureus</name>
    <dbReference type="NCBI Taxonomy" id="2918901"/>
    <lineage>
        <taxon>Bacteria</taxon>
        <taxon>Bacillati</taxon>
        <taxon>Bacillota</taxon>
        <taxon>Bacilli</taxon>
        <taxon>Bacillales</taxon>
        <taxon>Paenibacillaceae</taxon>
        <taxon>Paenibacillus</taxon>
    </lineage>
</organism>
<dbReference type="RefSeq" id="WP_314803563.1">
    <property type="nucleotide sequence ID" value="NZ_CP130319.1"/>
</dbReference>
<keyword evidence="2" id="KW-0732">Signal</keyword>
<feature type="domain" description="CBM-cenC" evidence="3">
    <location>
        <begin position="956"/>
        <end position="1081"/>
    </location>
</feature>
<name>A0AA96LUC1_9BACL</name>
<reference evidence="4" key="1">
    <citation type="submission" date="2022-02" db="EMBL/GenBank/DDBJ databases">
        <title>Paenibacillus sp. MBLB1832 Whole Genome Shotgun Sequencing.</title>
        <authorList>
            <person name="Hwang C.Y."/>
            <person name="Cho E.-S."/>
            <person name="Seo M.-J."/>
        </authorList>
    </citation>
    <scope>NUCLEOTIDE SEQUENCE</scope>
    <source>
        <strain evidence="4">MBLB1832</strain>
    </source>
</reference>
<evidence type="ECO:0000259" key="3">
    <source>
        <dbReference type="Pfam" id="PF02018"/>
    </source>
</evidence>
<evidence type="ECO:0000256" key="2">
    <source>
        <dbReference type="SAM" id="SignalP"/>
    </source>
</evidence>
<evidence type="ECO:0000313" key="5">
    <source>
        <dbReference type="Proteomes" id="UP001304650"/>
    </source>
</evidence>
<dbReference type="SUPFAM" id="SSF49785">
    <property type="entry name" value="Galactose-binding domain-like"/>
    <property type="match status" value="4"/>
</dbReference>
<keyword evidence="5" id="KW-1185">Reference proteome</keyword>
<feature type="signal peptide" evidence="2">
    <location>
        <begin position="1"/>
        <end position="29"/>
    </location>
</feature>
<dbReference type="Gene3D" id="2.60.120.260">
    <property type="entry name" value="Galactose-binding domain-like"/>
    <property type="match status" value="4"/>
</dbReference>
<dbReference type="Pfam" id="PF02018">
    <property type="entry name" value="CBM_4_9"/>
    <property type="match status" value="4"/>
</dbReference>
<feature type="domain" description="CBM-cenC" evidence="3">
    <location>
        <begin position="810"/>
        <end position="933"/>
    </location>
</feature>
<feature type="domain" description="CBM-cenC" evidence="3">
    <location>
        <begin position="659"/>
        <end position="788"/>
    </location>
</feature>
<protein>
    <submittedName>
        <fullName evidence="4">Carbohydrate binding domain-containing protein</fullName>
    </submittedName>
</protein>
<dbReference type="KEGG" id="proo:MJB10_08680"/>
<feature type="chain" id="PRO_5041703954" evidence="2">
    <location>
        <begin position="30"/>
        <end position="1095"/>
    </location>
</feature>
<dbReference type="InterPro" id="IPR008979">
    <property type="entry name" value="Galactose-bd-like_sf"/>
</dbReference>
<gene>
    <name evidence="4" type="ORF">MJB10_08680</name>
</gene>
<dbReference type="GO" id="GO:0016798">
    <property type="term" value="F:hydrolase activity, acting on glycosyl bonds"/>
    <property type="evidence" value="ECO:0007669"/>
    <property type="project" value="InterPro"/>
</dbReference>
<evidence type="ECO:0000256" key="1">
    <source>
        <dbReference type="ARBA" id="ARBA00022801"/>
    </source>
</evidence>